<name>A0A1R3GIN7_COCAP</name>
<dbReference type="InterPro" id="IPR023213">
    <property type="entry name" value="CAT-like_dom_sf"/>
</dbReference>
<dbReference type="GO" id="GO:0016740">
    <property type="term" value="F:transferase activity"/>
    <property type="evidence" value="ECO:0007669"/>
    <property type="project" value="UniProtKB-KW"/>
</dbReference>
<dbReference type="Proteomes" id="UP000188268">
    <property type="component" value="Unassembled WGS sequence"/>
</dbReference>
<dbReference type="OrthoDB" id="1483986at2759"/>
<feature type="non-terminal residue" evidence="3">
    <location>
        <position position="1"/>
    </location>
</feature>
<sequence>ITRLKCGGFVFAIRLNHVMCDAAGLIQFMSTVAEMAHGATTPSIPPVWERHLLDATEPPRVMCKHNEYDEVEEGGAAFSNNMVERAFFFGRKEFSSIHQLLPLHLRRCSTFELLTACLWRCRTVAINLNPNEEARLMCIVNVRSKFHPPLPLGYYGNGFVFPAAKATSEQLCRTPLAYAVELVKHAKASVTEEYVKSAASLMVIKGKKLKFPAHGSFLLSDIRNMGFRDVDFGWGKAEFGGAAKAVGPISFVNSAKDKKGEVGALVSICLPAPAMEIFVKELEKMLRQPYQGDEGRSNFISSAL</sequence>
<dbReference type="OMA" id="CHCTTKF"/>
<evidence type="ECO:0000256" key="2">
    <source>
        <dbReference type="ARBA" id="ARBA00022679"/>
    </source>
</evidence>
<dbReference type="Gramene" id="OMO57942">
    <property type="protein sequence ID" value="OMO57942"/>
    <property type="gene ID" value="CCACVL1_25640"/>
</dbReference>
<comment type="similarity">
    <text evidence="1">Belongs to the plant acyltransferase family.</text>
</comment>
<keyword evidence="4" id="KW-1185">Reference proteome</keyword>
<organism evidence="3 4">
    <name type="scientific">Corchorus capsularis</name>
    <name type="common">Jute</name>
    <dbReference type="NCBI Taxonomy" id="210143"/>
    <lineage>
        <taxon>Eukaryota</taxon>
        <taxon>Viridiplantae</taxon>
        <taxon>Streptophyta</taxon>
        <taxon>Embryophyta</taxon>
        <taxon>Tracheophyta</taxon>
        <taxon>Spermatophyta</taxon>
        <taxon>Magnoliopsida</taxon>
        <taxon>eudicotyledons</taxon>
        <taxon>Gunneridae</taxon>
        <taxon>Pentapetalae</taxon>
        <taxon>rosids</taxon>
        <taxon>malvids</taxon>
        <taxon>Malvales</taxon>
        <taxon>Malvaceae</taxon>
        <taxon>Grewioideae</taxon>
        <taxon>Apeibeae</taxon>
        <taxon>Corchorus</taxon>
    </lineage>
</organism>
<evidence type="ECO:0000313" key="3">
    <source>
        <dbReference type="EMBL" id="OMO57942.1"/>
    </source>
</evidence>
<proteinExistence type="inferred from homology"/>
<dbReference type="STRING" id="210143.A0A1R3GIN7"/>
<accession>A0A1R3GIN7</accession>
<dbReference type="Gene3D" id="3.30.559.10">
    <property type="entry name" value="Chloramphenicol acetyltransferase-like domain"/>
    <property type="match status" value="2"/>
</dbReference>
<dbReference type="PANTHER" id="PTHR31147">
    <property type="entry name" value="ACYL TRANSFERASE 4"/>
    <property type="match status" value="1"/>
</dbReference>
<gene>
    <name evidence="3" type="ORF">CCACVL1_25640</name>
</gene>
<dbReference type="PANTHER" id="PTHR31147:SF66">
    <property type="entry name" value="OS05G0315700 PROTEIN"/>
    <property type="match status" value="1"/>
</dbReference>
<dbReference type="InterPro" id="IPR050898">
    <property type="entry name" value="Plant_acyltransferase"/>
</dbReference>
<dbReference type="EMBL" id="AWWV01014271">
    <property type="protein sequence ID" value="OMO57942.1"/>
    <property type="molecule type" value="Genomic_DNA"/>
</dbReference>
<keyword evidence="2 3" id="KW-0808">Transferase</keyword>
<comment type="caution">
    <text evidence="3">The sequence shown here is derived from an EMBL/GenBank/DDBJ whole genome shotgun (WGS) entry which is preliminary data.</text>
</comment>
<protein>
    <submittedName>
        <fullName evidence="3">Transferase</fullName>
    </submittedName>
</protein>
<reference evidence="3 4" key="1">
    <citation type="submission" date="2013-09" db="EMBL/GenBank/DDBJ databases">
        <title>Corchorus capsularis genome sequencing.</title>
        <authorList>
            <person name="Alam M."/>
            <person name="Haque M.S."/>
            <person name="Islam M.S."/>
            <person name="Emdad E.M."/>
            <person name="Islam M.M."/>
            <person name="Ahmed B."/>
            <person name="Halim A."/>
            <person name="Hossen Q.M.M."/>
            <person name="Hossain M.Z."/>
            <person name="Ahmed R."/>
            <person name="Khan M.M."/>
            <person name="Islam R."/>
            <person name="Rashid M.M."/>
            <person name="Khan S.A."/>
            <person name="Rahman M.S."/>
            <person name="Alam M."/>
        </authorList>
    </citation>
    <scope>NUCLEOTIDE SEQUENCE [LARGE SCALE GENOMIC DNA]</scope>
    <source>
        <strain evidence="4">cv. CVL-1</strain>
        <tissue evidence="3">Whole seedling</tissue>
    </source>
</reference>
<evidence type="ECO:0000313" key="4">
    <source>
        <dbReference type="Proteomes" id="UP000188268"/>
    </source>
</evidence>
<dbReference type="AlphaFoldDB" id="A0A1R3GIN7"/>
<dbReference type="Pfam" id="PF02458">
    <property type="entry name" value="Transferase"/>
    <property type="match status" value="1"/>
</dbReference>
<evidence type="ECO:0000256" key="1">
    <source>
        <dbReference type="ARBA" id="ARBA00009861"/>
    </source>
</evidence>